<evidence type="ECO:0008006" key="4">
    <source>
        <dbReference type="Google" id="ProtNLM"/>
    </source>
</evidence>
<proteinExistence type="predicted"/>
<feature type="signal peptide" evidence="1">
    <location>
        <begin position="1"/>
        <end position="23"/>
    </location>
</feature>
<name>A0ABN9VQZ6_9DINO</name>
<sequence length="110" mass="11371">VQSVGMLMMPMCMLLGAYLGITGHQEVQRIASSLLPPDDGLLLESAGFGPGRTAAAGMSHADARQQAAYGAAVGRFAGAQQHAAAAARNGLQRLQAFHSAFQGRAHKLGQ</sequence>
<keyword evidence="1" id="KW-0732">Signal</keyword>
<keyword evidence="3" id="KW-1185">Reference proteome</keyword>
<dbReference type="EMBL" id="CAUYUJ010017570">
    <property type="protein sequence ID" value="CAK0875881.1"/>
    <property type="molecule type" value="Genomic_DNA"/>
</dbReference>
<organism evidence="2 3">
    <name type="scientific">Prorocentrum cordatum</name>
    <dbReference type="NCBI Taxonomy" id="2364126"/>
    <lineage>
        <taxon>Eukaryota</taxon>
        <taxon>Sar</taxon>
        <taxon>Alveolata</taxon>
        <taxon>Dinophyceae</taxon>
        <taxon>Prorocentrales</taxon>
        <taxon>Prorocentraceae</taxon>
        <taxon>Prorocentrum</taxon>
    </lineage>
</organism>
<feature type="non-terminal residue" evidence="2">
    <location>
        <position position="1"/>
    </location>
</feature>
<accession>A0ABN9VQZ6</accession>
<evidence type="ECO:0000256" key="1">
    <source>
        <dbReference type="SAM" id="SignalP"/>
    </source>
</evidence>
<comment type="caution">
    <text evidence="2">The sequence shown here is derived from an EMBL/GenBank/DDBJ whole genome shotgun (WGS) entry which is preliminary data.</text>
</comment>
<feature type="chain" id="PRO_5046491448" description="H(+)-exporting diphosphatase" evidence="1">
    <location>
        <begin position="24"/>
        <end position="110"/>
    </location>
</feature>
<gene>
    <name evidence="2" type="ORF">PCOR1329_LOCUS60438</name>
</gene>
<dbReference type="Proteomes" id="UP001189429">
    <property type="component" value="Unassembled WGS sequence"/>
</dbReference>
<evidence type="ECO:0000313" key="2">
    <source>
        <dbReference type="EMBL" id="CAK0875881.1"/>
    </source>
</evidence>
<protein>
    <recommendedName>
        <fullName evidence="4">H(+)-exporting diphosphatase</fullName>
    </recommendedName>
</protein>
<evidence type="ECO:0000313" key="3">
    <source>
        <dbReference type="Proteomes" id="UP001189429"/>
    </source>
</evidence>
<reference evidence="2" key="1">
    <citation type="submission" date="2023-10" db="EMBL/GenBank/DDBJ databases">
        <authorList>
            <person name="Chen Y."/>
            <person name="Shah S."/>
            <person name="Dougan E. K."/>
            <person name="Thang M."/>
            <person name="Chan C."/>
        </authorList>
    </citation>
    <scope>NUCLEOTIDE SEQUENCE [LARGE SCALE GENOMIC DNA]</scope>
</reference>